<feature type="transmembrane region" description="Helical" evidence="1">
    <location>
        <begin position="9"/>
        <end position="29"/>
    </location>
</feature>
<keyword evidence="1" id="KW-1133">Transmembrane helix</keyword>
<feature type="transmembrane region" description="Helical" evidence="1">
    <location>
        <begin position="102"/>
        <end position="123"/>
    </location>
</feature>
<dbReference type="Proteomes" id="UP000240883">
    <property type="component" value="Unassembled WGS sequence"/>
</dbReference>
<evidence type="ECO:0000256" key="1">
    <source>
        <dbReference type="SAM" id="Phobius"/>
    </source>
</evidence>
<dbReference type="EMBL" id="KZ678128">
    <property type="protein sequence ID" value="PSN75292.1"/>
    <property type="molecule type" value="Genomic_DNA"/>
</dbReference>
<keyword evidence="1" id="KW-0472">Membrane</keyword>
<evidence type="ECO:0000313" key="2">
    <source>
        <dbReference type="EMBL" id="PSN75292.1"/>
    </source>
</evidence>
<accession>A0A2T2PCB1</accession>
<keyword evidence="3" id="KW-1185">Reference proteome</keyword>
<reference evidence="2 3" key="1">
    <citation type="journal article" date="2018" name="Front. Microbiol.">
        <title>Genome-Wide Analysis of Corynespora cassiicola Leaf Fall Disease Putative Effectors.</title>
        <authorList>
            <person name="Lopez D."/>
            <person name="Ribeiro S."/>
            <person name="Label P."/>
            <person name="Fumanal B."/>
            <person name="Venisse J.S."/>
            <person name="Kohler A."/>
            <person name="de Oliveira R.R."/>
            <person name="Labutti K."/>
            <person name="Lipzen A."/>
            <person name="Lail K."/>
            <person name="Bauer D."/>
            <person name="Ohm R.A."/>
            <person name="Barry K.W."/>
            <person name="Spatafora J."/>
            <person name="Grigoriev I.V."/>
            <person name="Martin F.M."/>
            <person name="Pujade-Renaud V."/>
        </authorList>
    </citation>
    <scope>NUCLEOTIDE SEQUENCE [LARGE SCALE GENOMIC DNA]</scope>
    <source>
        <strain evidence="2 3">Philippines</strain>
    </source>
</reference>
<name>A0A2T2PCB1_CORCC</name>
<feature type="transmembrane region" description="Helical" evidence="1">
    <location>
        <begin position="70"/>
        <end position="90"/>
    </location>
</feature>
<organism evidence="2 3">
    <name type="scientific">Corynespora cassiicola Philippines</name>
    <dbReference type="NCBI Taxonomy" id="1448308"/>
    <lineage>
        <taxon>Eukaryota</taxon>
        <taxon>Fungi</taxon>
        <taxon>Dikarya</taxon>
        <taxon>Ascomycota</taxon>
        <taxon>Pezizomycotina</taxon>
        <taxon>Dothideomycetes</taxon>
        <taxon>Pleosporomycetidae</taxon>
        <taxon>Pleosporales</taxon>
        <taxon>Corynesporascaceae</taxon>
        <taxon>Corynespora</taxon>
    </lineage>
</organism>
<protein>
    <submittedName>
        <fullName evidence="2">Uncharacterized protein</fullName>
    </submittedName>
</protein>
<feature type="transmembrane region" description="Helical" evidence="1">
    <location>
        <begin position="35"/>
        <end position="58"/>
    </location>
</feature>
<gene>
    <name evidence="2" type="ORF">BS50DRAFT_671482</name>
</gene>
<evidence type="ECO:0000313" key="3">
    <source>
        <dbReference type="Proteomes" id="UP000240883"/>
    </source>
</evidence>
<dbReference type="AlphaFoldDB" id="A0A2T2PCB1"/>
<proteinExistence type="predicted"/>
<keyword evidence="1" id="KW-0812">Transmembrane</keyword>
<sequence>MRDRTLLQLCLHITSIILALIAIALFLYLKSYPKNMISVPSIAAWWCIFFSIGESIILGWKSRRLPRLSAWLLGLVEIATVALCVAGVAFSVPKKEQGANKWATGVPVVLAFAGVIHCVLCGLQAKNFYDRGVDDYEV</sequence>